<name>A0ABW4UC85_9HYPH</name>
<dbReference type="Proteomes" id="UP001597405">
    <property type="component" value="Unassembled WGS sequence"/>
</dbReference>
<organism evidence="2 3">
    <name type="scientific">Mesorhizobium newzealandense</name>
    <dbReference type="NCBI Taxonomy" id="1300302"/>
    <lineage>
        <taxon>Bacteria</taxon>
        <taxon>Pseudomonadati</taxon>
        <taxon>Pseudomonadota</taxon>
        <taxon>Alphaproteobacteria</taxon>
        <taxon>Hyphomicrobiales</taxon>
        <taxon>Phyllobacteriaceae</taxon>
        <taxon>Mesorhizobium</taxon>
    </lineage>
</organism>
<proteinExistence type="predicted"/>
<evidence type="ECO:0000259" key="1">
    <source>
        <dbReference type="Pfam" id="PF12680"/>
    </source>
</evidence>
<feature type="domain" description="SnoaL-like" evidence="1">
    <location>
        <begin position="7"/>
        <end position="106"/>
    </location>
</feature>
<accession>A0ABW4UC85</accession>
<protein>
    <submittedName>
        <fullName evidence="2">Nuclear transport factor 2 family protein</fullName>
    </submittedName>
</protein>
<dbReference type="EMBL" id="JBHUGZ010000008">
    <property type="protein sequence ID" value="MFD1983786.1"/>
    <property type="molecule type" value="Genomic_DNA"/>
</dbReference>
<comment type="caution">
    <text evidence="2">The sequence shown here is derived from an EMBL/GenBank/DDBJ whole genome shotgun (WGS) entry which is preliminary data.</text>
</comment>
<gene>
    <name evidence="2" type="ORF">ACFSOZ_14035</name>
</gene>
<dbReference type="SUPFAM" id="SSF54427">
    <property type="entry name" value="NTF2-like"/>
    <property type="match status" value="1"/>
</dbReference>
<reference evidence="3" key="1">
    <citation type="journal article" date="2019" name="Int. J. Syst. Evol. Microbiol.">
        <title>The Global Catalogue of Microorganisms (GCM) 10K type strain sequencing project: providing services to taxonomists for standard genome sequencing and annotation.</title>
        <authorList>
            <consortium name="The Broad Institute Genomics Platform"/>
            <consortium name="The Broad Institute Genome Sequencing Center for Infectious Disease"/>
            <person name="Wu L."/>
            <person name="Ma J."/>
        </authorList>
    </citation>
    <scope>NUCLEOTIDE SEQUENCE [LARGE SCALE GENOMIC DNA]</scope>
    <source>
        <strain evidence="3">CGMCC 1.16225</strain>
    </source>
</reference>
<sequence>MRDLFDRWERVWVDGQYDLIPACVGSHYIRHDEKGDRTVTREDYAAELAAVRAGRPGIRVVVYDHAFTADSAWFRFSFVWPDPETGERRSRAGMQSYRIEGGKLAETWISLLAPDMEWTDATAQDYWTSTRRSPGIRTDSRFGLRSRVASRQRAICRIS</sequence>
<evidence type="ECO:0000313" key="2">
    <source>
        <dbReference type="EMBL" id="MFD1983786.1"/>
    </source>
</evidence>
<keyword evidence="3" id="KW-1185">Reference proteome</keyword>
<dbReference type="InterPro" id="IPR037401">
    <property type="entry name" value="SnoaL-like"/>
</dbReference>
<dbReference type="InterPro" id="IPR032710">
    <property type="entry name" value="NTF2-like_dom_sf"/>
</dbReference>
<evidence type="ECO:0000313" key="3">
    <source>
        <dbReference type="Proteomes" id="UP001597405"/>
    </source>
</evidence>
<dbReference type="RefSeq" id="WP_379098750.1">
    <property type="nucleotide sequence ID" value="NZ_JBHUGZ010000008.1"/>
</dbReference>
<dbReference type="Pfam" id="PF12680">
    <property type="entry name" value="SnoaL_2"/>
    <property type="match status" value="1"/>
</dbReference>
<dbReference type="Gene3D" id="3.10.450.50">
    <property type="match status" value="1"/>
</dbReference>